<evidence type="ECO:0008006" key="5">
    <source>
        <dbReference type="Google" id="ProtNLM"/>
    </source>
</evidence>
<dbReference type="EMBL" id="CAJZBQ010000033">
    <property type="protein sequence ID" value="CAG9323042.1"/>
    <property type="molecule type" value="Genomic_DNA"/>
</dbReference>
<keyword evidence="1" id="KW-0880">Kelch repeat</keyword>
<evidence type="ECO:0000256" key="1">
    <source>
        <dbReference type="ARBA" id="ARBA00022441"/>
    </source>
</evidence>
<sequence>MVLRSDKFLVYSSNPFKIFYTNFEKDLKLFLFKIIILAYINNKSKMSDNSSPLSKLLPSISQPALNSFVRVPRLRKRPHISTTANSTTKFISSIATPAEKLFQGTPTLKKSESQPIPMTVPQEIKPSFIDELIKRYSADENSEFVDLTNKIQRIKPINLFWEKKQTEGFIPDARVGATLTMVNNNLYLFGGQCGERLNDIKMLNYRNWHWEGVNHINPDTIQEIPEPRVGHTAIGYKNSLVVYGGGGGFNSTLHIRGCFPLVHIFDTINSQWRSYKPLGRLPDARRNHGAALVGNTMIMYGGIDSNGKTLADLNGLNLEAMQWFSIKLDKTSEKPGQRHSFTLTSVYHSGMLRQYSSDIFNLPHIYDDIFTKKNCGVYLFGGMNKSGVVSNDVYLLQPFKSNREYINSLKWTKLEPSGTLPTPRYGHVAVLCGGCLYVMGGRNDSLFKDGCGGEVNEMSALNIASCRWETLKIYGHLPSPRWGASAAVVGSRILYFGGMALNKFSHNQLHTLETDPNYVNELIKAWESEEELRKIREITTNSKLANKVKFIPHTLLLENRRPSNPPARRAAMMILSASQAL</sequence>
<dbReference type="PANTHER" id="PTHR46093">
    <property type="entry name" value="ACYL-COA-BINDING DOMAIN-CONTAINING PROTEIN 5"/>
    <property type="match status" value="1"/>
</dbReference>
<dbReference type="PANTHER" id="PTHR46093:SF18">
    <property type="entry name" value="FIBRONECTIN TYPE-III DOMAIN-CONTAINING PROTEIN"/>
    <property type="match status" value="1"/>
</dbReference>
<keyword evidence="2" id="KW-0677">Repeat</keyword>
<name>A0AAU9JD72_9CILI</name>
<organism evidence="3 4">
    <name type="scientific">Blepharisma stoltei</name>
    <dbReference type="NCBI Taxonomy" id="1481888"/>
    <lineage>
        <taxon>Eukaryota</taxon>
        <taxon>Sar</taxon>
        <taxon>Alveolata</taxon>
        <taxon>Ciliophora</taxon>
        <taxon>Postciliodesmatophora</taxon>
        <taxon>Heterotrichea</taxon>
        <taxon>Heterotrichida</taxon>
        <taxon>Blepharismidae</taxon>
        <taxon>Blepharisma</taxon>
    </lineage>
</organism>
<keyword evidence="4" id="KW-1185">Reference proteome</keyword>
<gene>
    <name evidence="3" type="ORF">BSTOLATCC_MIC32947</name>
</gene>
<proteinExistence type="predicted"/>
<evidence type="ECO:0000256" key="2">
    <source>
        <dbReference type="ARBA" id="ARBA00022737"/>
    </source>
</evidence>
<protein>
    <recommendedName>
        <fullName evidence="5">Kelch repeat-containing protein</fullName>
    </recommendedName>
</protein>
<dbReference type="AlphaFoldDB" id="A0AAU9JD72"/>
<dbReference type="Proteomes" id="UP001162131">
    <property type="component" value="Unassembled WGS sequence"/>
</dbReference>
<accession>A0AAU9JD72</accession>
<dbReference type="Gene3D" id="2.120.10.80">
    <property type="entry name" value="Kelch-type beta propeller"/>
    <property type="match status" value="2"/>
</dbReference>
<evidence type="ECO:0000313" key="3">
    <source>
        <dbReference type="EMBL" id="CAG9323042.1"/>
    </source>
</evidence>
<dbReference type="Pfam" id="PF24681">
    <property type="entry name" value="Kelch_KLHDC2_KLHL20_DRC7"/>
    <property type="match status" value="2"/>
</dbReference>
<dbReference type="SUPFAM" id="SSF117281">
    <property type="entry name" value="Kelch motif"/>
    <property type="match status" value="1"/>
</dbReference>
<dbReference type="InterPro" id="IPR015915">
    <property type="entry name" value="Kelch-typ_b-propeller"/>
</dbReference>
<comment type="caution">
    <text evidence="3">The sequence shown here is derived from an EMBL/GenBank/DDBJ whole genome shotgun (WGS) entry which is preliminary data.</text>
</comment>
<reference evidence="3" key="1">
    <citation type="submission" date="2021-09" db="EMBL/GenBank/DDBJ databases">
        <authorList>
            <consortium name="AG Swart"/>
            <person name="Singh M."/>
            <person name="Singh A."/>
            <person name="Seah K."/>
            <person name="Emmerich C."/>
        </authorList>
    </citation>
    <scope>NUCLEOTIDE SEQUENCE</scope>
    <source>
        <strain evidence="3">ATCC30299</strain>
    </source>
</reference>
<evidence type="ECO:0000313" key="4">
    <source>
        <dbReference type="Proteomes" id="UP001162131"/>
    </source>
</evidence>